<dbReference type="NCBIfam" id="TIGR00422">
    <property type="entry name" value="valS"/>
    <property type="match status" value="1"/>
</dbReference>
<keyword evidence="5 9" id="KW-0067">ATP-binding</keyword>
<reference evidence="13 14" key="1">
    <citation type="submission" date="2018-11" db="EMBL/GenBank/DDBJ databases">
        <authorList>
            <consortium name="Pathogen Informatics"/>
        </authorList>
    </citation>
    <scope>NUCLEOTIDE SEQUENCE [LARGE SCALE GENOMIC DNA]</scope>
</reference>
<evidence type="ECO:0000256" key="7">
    <source>
        <dbReference type="ARBA" id="ARBA00023146"/>
    </source>
</evidence>
<feature type="domain" description="Methionyl/Valyl/Leucyl/Isoleucyl-tRNA synthetase anticodon-binding" evidence="12">
    <location>
        <begin position="672"/>
        <end position="772"/>
    </location>
</feature>
<dbReference type="Gene3D" id="3.90.740.10">
    <property type="entry name" value="Valyl/Leucyl/Isoleucyl-tRNA synthetase, editing domain"/>
    <property type="match status" value="1"/>
</dbReference>
<dbReference type="GO" id="GO:0005829">
    <property type="term" value="C:cytosol"/>
    <property type="evidence" value="ECO:0007669"/>
    <property type="project" value="TreeGrafter"/>
</dbReference>
<dbReference type="Gene3D" id="1.10.730.10">
    <property type="entry name" value="Isoleucyl-tRNA Synthetase, Domain 1"/>
    <property type="match status" value="1"/>
</dbReference>
<evidence type="ECO:0000256" key="5">
    <source>
        <dbReference type="ARBA" id="ARBA00022840"/>
    </source>
</evidence>
<sequence>MRRCSTKSDRSFDIDVVTKNRDTRVEWAAANYGNSGKEFRMVLPPPNVTGKLHLGHAVAVTFEDTLCRHHRIKGGVASWVPGFDHAGIATQAVVERELWKKGIKRSQMSREEFTDQCRIWSETNSTGMRKQLNVLGATLDWKSVYYTLDEKFSSAVTHAFVTLHNDGLIYRDKRIVNWCSILQSSISDQEVTHMDLESATTVEIPSIEGGKRRVEVGKMYCIKYPLMDSDRFITVATTRPETMFADVAIAVHPDDDRYSQFVGKLVCHPLLTDRRLPVIADEGVQMDKGTGALKITPFHDALDWEIASRHSEEILGHDQTAFSKSCIDDLGRLTEEAREFTGLDRFDARLKVIGKLDSLGLFVGAQKHQGSLSLCSRTGDIIEPRLADQWFMDTADLYADAARAVTEGKIKITPAPQEQKLFDWFSNKDPWCLSRQLLWGHRIPAYRTENSPWLIVNSMDAAREHFGNDAVIVQDNDVLDTWFSSSLIPLVSAGWPGPEFNPSVPLLDVMETGWDILGFWVARMIAMTMRLSGGEVPFSNVVLHGLVRDSSGRKMSKSLGNVIDPLDVIDGIPLEKMVERIRASSLSDDEIAAAASAVSERFPEGIARSGPDALRFALLRHDLLASDIPLNIVDTSAEGLRFCNKLWNMVAYIESVNENSPTQKDVDSEHPAETTKRALWDRDLPRIAEIRTTLNRVVQPTLVQLSVFMPFVAEHLYERLFSREPGSIYFDFVKPSFFQLHRNADLEADMDVLLGIVSSVRSVRQQLQLPSSMAFSGAVHCDDVSADFARLSPIIFDLAKLNVVDVTPLGQRVAPGFMTCTLPGHNARLSLKIEDTHRTEFVSRLERLLKKSEERREKFHEKAKKYESIVSRDKQEGKVKPHVIEKNERKARQARGVASGAEEEVTRIRVLLEEIST</sequence>
<evidence type="ECO:0000256" key="1">
    <source>
        <dbReference type="ARBA" id="ARBA00005594"/>
    </source>
</evidence>
<dbReference type="Proteomes" id="UP000050761">
    <property type="component" value="Unassembled WGS sequence"/>
</dbReference>
<proteinExistence type="inferred from homology"/>
<dbReference type="InterPro" id="IPR002300">
    <property type="entry name" value="aa-tRNA-synth_Ia"/>
</dbReference>
<dbReference type="InterPro" id="IPR009080">
    <property type="entry name" value="tRNAsynth_Ia_anticodon-bd"/>
</dbReference>
<dbReference type="PANTHER" id="PTHR11946:SF111">
    <property type="entry name" value="VALINE--TRNA LIGASE"/>
    <property type="match status" value="1"/>
</dbReference>
<feature type="region of interest" description="Disordered" evidence="10">
    <location>
        <begin position="873"/>
        <end position="899"/>
    </location>
</feature>
<dbReference type="InterPro" id="IPR001412">
    <property type="entry name" value="aa-tRNA-synth_I_CS"/>
</dbReference>
<dbReference type="PRINTS" id="PR00986">
    <property type="entry name" value="TRNASYNTHVAL"/>
</dbReference>
<accession>A0A3P8D3Y4</accession>
<evidence type="ECO:0000256" key="4">
    <source>
        <dbReference type="ARBA" id="ARBA00022741"/>
    </source>
</evidence>
<keyword evidence="14" id="KW-1185">Reference proteome</keyword>
<name>A0A3P8D3Y4_HELPZ</name>
<dbReference type="GO" id="GO:0005524">
    <property type="term" value="F:ATP binding"/>
    <property type="evidence" value="ECO:0007669"/>
    <property type="project" value="UniProtKB-KW"/>
</dbReference>
<evidence type="ECO:0000256" key="8">
    <source>
        <dbReference type="ARBA" id="ARBA00029936"/>
    </source>
</evidence>
<dbReference type="GO" id="GO:0006438">
    <property type="term" value="P:valyl-tRNA aminoacylation"/>
    <property type="evidence" value="ECO:0007669"/>
    <property type="project" value="InterPro"/>
</dbReference>
<dbReference type="EMBL" id="UZAH01027808">
    <property type="protein sequence ID" value="VDO95178.1"/>
    <property type="molecule type" value="Genomic_DNA"/>
</dbReference>
<dbReference type="WBParaSite" id="HPBE_0001317401-mRNA-1">
    <property type="protein sequence ID" value="HPBE_0001317401-mRNA-1"/>
    <property type="gene ID" value="HPBE_0001317401"/>
</dbReference>
<dbReference type="Pfam" id="PF08264">
    <property type="entry name" value="Anticodon_1"/>
    <property type="match status" value="1"/>
</dbReference>
<feature type="compositionally biased region" description="Basic and acidic residues" evidence="10">
    <location>
        <begin position="873"/>
        <end position="891"/>
    </location>
</feature>
<evidence type="ECO:0000259" key="11">
    <source>
        <dbReference type="Pfam" id="PF00133"/>
    </source>
</evidence>
<evidence type="ECO:0000259" key="12">
    <source>
        <dbReference type="Pfam" id="PF08264"/>
    </source>
</evidence>
<comment type="similarity">
    <text evidence="1 9">Belongs to the class-I aminoacyl-tRNA synthetase family.</text>
</comment>
<evidence type="ECO:0000256" key="6">
    <source>
        <dbReference type="ARBA" id="ARBA00022917"/>
    </source>
</evidence>
<dbReference type="GO" id="GO:0004832">
    <property type="term" value="F:valine-tRNA ligase activity"/>
    <property type="evidence" value="ECO:0007669"/>
    <property type="project" value="UniProtKB-EC"/>
</dbReference>
<keyword evidence="7 9" id="KW-0030">Aminoacyl-tRNA synthetase</keyword>
<dbReference type="OrthoDB" id="629407at2759"/>
<dbReference type="SUPFAM" id="SSF50677">
    <property type="entry name" value="ValRS/IleRS/LeuRS editing domain"/>
    <property type="match status" value="1"/>
</dbReference>
<keyword evidence="3 9" id="KW-0436">Ligase</keyword>
<reference evidence="15" key="2">
    <citation type="submission" date="2019-09" db="UniProtKB">
        <authorList>
            <consortium name="WormBaseParasite"/>
        </authorList>
    </citation>
    <scope>IDENTIFICATION</scope>
</reference>
<evidence type="ECO:0000313" key="14">
    <source>
        <dbReference type="Proteomes" id="UP000050761"/>
    </source>
</evidence>
<dbReference type="InterPro" id="IPR014729">
    <property type="entry name" value="Rossmann-like_a/b/a_fold"/>
</dbReference>
<dbReference type="PANTHER" id="PTHR11946">
    <property type="entry name" value="VALYL-TRNA SYNTHETASES"/>
    <property type="match status" value="1"/>
</dbReference>
<evidence type="ECO:0000313" key="13">
    <source>
        <dbReference type="EMBL" id="VDO95178.1"/>
    </source>
</evidence>
<dbReference type="SUPFAM" id="SSF52374">
    <property type="entry name" value="Nucleotidylyl transferase"/>
    <property type="match status" value="1"/>
</dbReference>
<gene>
    <name evidence="13" type="ORF">HPBE_LOCUS13175</name>
</gene>
<feature type="domain" description="Aminoacyl-tRNA synthetase class Ia" evidence="11">
    <location>
        <begin position="35"/>
        <end position="623"/>
    </location>
</feature>
<organism evidence="13">
    <name type="scientific">Heligmosomoides polygyrus</name>
    <name type="common">Parasitic roundworm</name>
    <dbReference type="NCBI Taxonomy" id="6339"/>
    <lineage>
        <taxon>Eukaryota</taxon>
        <taxon>Metazoa</taxon>
        <taxon>Ecdysozoa</taxon>
        <taxon>Nematoda</taxon>
        <taxon>Chromadorea</taxon>
        <taxon>Rhabditida</taxon>
        <taxon>Rhabditina</taxon>
        <taxon>Rhabditomorpha</taxon>
        <taxon>Strongyloidea</taxon>
        <taxon>Heligmosomidae</taxon>
        <taxon>Heligmosomoides</taxon>
    </lineage>
</organism>
<evidence type="ECO:0000256" key="2">
    <source>
        <dbReference type="ARBA" id="ARBA00013169"/>
    </source>
</evidence>
<evidence type="ECO:0000256" key="9">
    <source>
        <dbReference type="RuleBase" id="RU363035"/>
    </source>
</evidence>
<dbReference type="InterPro" id="IPR013155">
    <property type="entry name" value="M/V/L/I-tRNA-synth_anticd-bd"/>
</dbReference>
<dbReference type="InterPro" id="IPR002303">
    <property type="entry name" value="Valyl-tRNA_ligase"/>
</dbReference>
<dbReference type="PROSITE" id="PS00178">
    <property type="entry name" value="AA_TRNA_LIGASE_I"/>
    <property type="match status" value="1"/>
</dbReference>
<dbReference type="InterPro" id="IPR009008">
    <property type="entry name" value="Val/Leu/Ile-tRNA-synth_edit"/>
</dbReference>
<keyword evidence="4 9" id="KW-0547">Nucleotide-binding</keyword>
<dbReference type="Gene3D" id="3.40.50.620">
    <property type="entry name" value="HUPs"/>
    <property type="match status" value="2"/>
</dbReference>
<evidence type="ECO:0000313" key="15">
    <source>
        <dbReference type="WBParaSite" id="HPBE_0001317401-mRNA-1"/>
    </source>
</evidence>
<protein>
    <recommendedName>
        <fullName evidence="2">valine--tRNA ligase</fullName>
        <ecNumber evidence="2">6.1.1.9</ecNumber>
    </recommendedName>
    <alternativeName>
        <fullName evidence="8">Valyl-tRNA synthetase</fullName>
    </alternativeName>
</protein>
<keyword evidence="6 9" id="KW-0648">Protein biosynthesis</keyword>
<dbReference type="SUPFAM" id="SSF47323">
    <property type="entry name" value="Anticodon-binding domain of a subclass of class I aminoacyl-tRNA synthetases"/>
    <property type="match status" value="1"/>
</dbReference>
<evidence type="ECO:0000256" key="3">
    <source>
        <dbReference type="ARBA" id="ARBA00022598"/>
    </source>
</evidence>
<dbReference type="GO" id="GO:0002161">
    <property type="term" value="F:aminoacyl-tRNA deacylase activity"/>
    <property type="evidence" value="ECO:0007669"/>
    <property type="project" value="InterPro"/>
</dbReference>
<dbReference type="EC" id="6.1.1.9" evidence="2"/>
<evidence type="ECO:0000256" key="10">
    <source>
        <dbReference type="SAM" id="MobiDB-lite"/>
    </source>
</evidence>
<dbReference type="Pfam" id="PF00133">
    <property type="entry name" value="tRNA-synt_1"/>
    <property type="match status" value="1"/>
</dbReference>
<dbReference type="AlphaFoldDB" id="A0A3P8D3Y4"/>